<evidence type="ECO:0000313" key="2">
    <source>
        <dbReference type="Proteomes" id="UP000799754"/>
    </source>
</evidence>
<proteinExistence type="predicted"/>
<keyword evidence="2" id="KW-1185">Reference proteome</keyword>
<accession>A0ACB6RRE5</accession>
<reference evidence="1" key="1">
    <citation type="journal article" date="2020" name="Stud. Mycol.">
        <title>101 Dothideomycetes genomes: a test case for predicting lifestyles and emergence of pathogens.</title>
        <authorList>
            <person name="Haridas S."/>
            <person name="Albert R."/>
            <person name="Binder M."/>
            <person name="Bloem J."/>
            <person name="Labutti K."/>
            <person name="Salamov A."/>
            <person name="Andreopoulos B."/>
            <person name="Baker S."/>
            <person name="Barry K."/>
            <person name="Bills G."/>
            <person name="Bluhm B."/>
            <person name="Cannon C."/>
            <person name="Castanera R."/>
            <person name="Culley D."/>
            <person name="Daum C."/>
            <person name="Ezra D."/>
            <person name="Gonzalez J."/>
            <person name="Henrissat B."/>
            <person name="Kuo A."/>
            <person name="Liang C."/>
            <person name="Lipzen A."/>
            <person name="Lutzoni F."/>
            <person name="Magnuson J."/>
            <person name="Mondo S."/>
            <person name="Nolan M."/>
            <person name="Ohm R."/>
            <person name="Pangilinan J."/>
            <person name="Park H.-J."/>
            <person name="Ramirez L."/>
            <person name="Alfaro M."/>
            <person name="Sun H."/>
            <person name="Tritt A."/>
            <person name="Yoshinaga Y."/>
            <person name="Zwiers L.-H."/>
            <person name="Turgeon B."/>
            <person name="Goodwin S."/>
            <person name="Spatafora J."/>
            <person name="Crous P."/>
            <person name="Grigoriev I."/>
        </authorList>
    </citation>
    <scope>NUCLEOTIDE SEQUENCE</scope>
    <source>
        <strain evidence="1">CBS 525.71</strain>
    </source>
</reference>
<protein>
    <submittedName>
        <fullName evidence="1">Uncharacterized protein</fullName>
    </submittedName>
</protein>
<dbReference type="Proteomes" id="UP000799754">
    <property type="component" value="Unassembled WGS sequence"/>
</dbReference>
<name>A0ACB6RRE5_9PLEO</name>
<sequence>MHPASNQTIQLLHETLASLFMPCVSCIIPILYAMLCNYLDRRMRSRSKSHSLPPNKPSEAASPPSVNVSDTSTPLLGATIGASTALYLQPQRTQHHHAPLHSRRRSEH</sequence>
<evidence type="ECO:0000313" key="1">
    <source>
        <dbReference type="EMBL" id="KAF2624476.1"/>
    </source>
</evidence>
<dbReference type="EMBL" id="MU006730">
    <property type="protein sequence ID" value="KAF2624476.1"/>
    <property type="molecule type" value="Genomic_DNA"/>
</dbReference>
<organism evidence="1 2">
    <name type="scientific">Macroventuria anomochaeta</name>
    <dbReference type="NCBI Taxonomy" id="301207"/>
    <lineage>
        <taxon>Eukaryota</taxon>
        <taxon>Fungi</taxon>
        <taxon>Dikarya</taxon>
        <taxon>Ascomycota</taxon>
        <taxon>Pezizomycotina</taxon>
        <taxon>Dothideomycetes</taxon>
        <taxon>Pleosporomycetidae</taxon>
        <taxon>Pleosporales</taxon>
        <taxon>Pleosporineae</taxon>
        <taxon>Didymellaceae</taxon>
        <taxon>Macroventuria</taxon>
    </lineage>
</organism>
<comment type="caution">
    <text evidence="1">The sequence shown here is derived from an EMBL/GenBank/DDBJ whole genome shotgun (WGS) entry which is preliminary data.</text>
</comment>
<gene>
    <name evidence="1" type="ORF">BU25DRAFT_153384</name>
</gene>